<dbReference type="Proteomes" id="UP001219901">
    <property type="component" value="Chromosome"/>
</dbReference>
<dbReference type="AlphaFoldDB" id="A0AAJ6CU29"/>
<accession>A0AAJ6CU29</accession>
<dbReference type="Proteomes" id="UP001321249">
    <property type="component" value="Unassembled WGS sequence"/>
</dbReference>
<dbReference type="Gene3D" id="1.50.10.20">
    <property type="match status" value="1"/>
</dbReference>
<dbReference type="InterPro" id="IPR008930">
    <property type="entry name" value="Terpenoid_cyclase/PrenylTrfase"/>
</dbReference>
<reference evidence="3" key="3">
    <citation type="submission" date="2023-06" db="EMBL/GenBank/DDBJ databases">
        <title>Pangenomics reveal diversification of enzyme families and niche specialization in globally abundant SAR202 bacteria.</title>
        <authorList>
            <person name="Saw J.H.W."/>
        </authorList>
    </citation>
    <scope>NUCLEOTIDE SEQUENCE [LARGE SCALE GENOMIC DNA]</scope>
    <source>
        <strain evidence="3">JH1073</strain>
    </source>
</reference>
<keyword evidence="3" id="KW-1185">Reference proteome</keyword>
<dbReference type="EMBL" id="WMBE01000003">
    <property type="protein sequence ID" value="MDG0867381.1"/>
    <property type="molecule type" value="Genomic_DNA"/>
</dbReference>
<reference evidence="3 4" key="1">
    <citation type="submission" date="2019-11" db="EMBL/GenBank/DDBJ databases">
        <authorList>
            <person name="Cho J.-C."/>
        </authorList>
    </citation>
    <scope>NUCLEOTIDE SEQUENCE [LARGE SCALE GENOMIC DNA]</scope>
    <source>
        <strain evidence="2 3">JH1073</strain>
        <strain evidence="1 4">JH702</strain>
    </source>
</reference>
<organism evidence="2 3">
    <name type="scientific">Candidatus Lucifugimonas marina</name>
    <dbReference type="NCBI Taxonomy" id="3038979"/>
    <lineage>
        <taxon>Bacteria</taxon>
        <taxon>Bacillati</taxon>
        <taxon>Chloroflexota</taxon>
        <taxon>Dehalococcoidia</taxon>
        <taxon>SAR202 cluster</taxon>
        <taxon>Candidatus Lucifugimonadales</taxon>
        <taxon>Candidatus Lucifugimonadaceae</taxon>
        <taxon>Candidatus Lucifugimonas</taxon>
    </lineage>
</organism>
<reference evidence="2" key="2">
    <citation type="journal article" date="2023" name="Nat. Commun.">
        <title>Cultivation of marine bacteria of the SAR202 clade.</title>
        <authorList>
            <person name="Lim Y."/>
            <person name="Seo J.H."/>
            <person name="Giovannoni S.J."/>
            <person name="Kang I."/>
            <person name="Cho J.C."/>
        </authorList>
    </citation>
    <scope>NUCLEOTIDE SEQUENCE</scope>
    <source>
        <strain evidence="2">JH1073</strain>
    </source>
</reference>
<sequence>MPNLSTHAFEKASEFIVRNARPVDRTQFEYHFGNGSVDRIIEELAKYQNDDGGFGHAIEPDIRMPDSSPFLGTLAFQVLREIGVSAENEMVKQGLSYFERTFDSSIGGWHPNGPQVDNYPHAIWWNYSPVASRLEPVVQANPGAEIVGYMHLYRGHVTDEFLEVATATVIEAFDALPVDMEFHALMCFVRLAEMAREEIAAPMLGKLKESVQAAVAEGQGDWNSYGARPLSFAGSPDSLLADDLVDQIDQQLDFEIGEQTDNGSWQPTFSWRQYEDEWPAAKAEWAGYLTLRQLLSFKTWGRI</sequence>
<evidence type="ECO:0000313" key="4">
    <source>
        <dbReference type="Proteomes" id="UP001321249"/>
    </source>
</evidence>
<dbReference type="EMBL" id="CP046147">
    <property type="protein sequence ID" value="WFG40237.1"/>
    <property type="molecule type" value="Genomic_DNA"/>
</dbReference>
<protein>
    <recommendedName>
        <fullName evidence="5">Prenyltransferase</fullName>
    </recommendedName>
</protein>
<proteinExistence type="predicted"/>
<evidence type="ECO:0000313" key="3">
    <source>
        <dbReference type="Proteomes" id="UP001219901"/>
    </source>
</evidence>
<name>A0AAJ6CU29_9CHLR</name>
<evidence type="ECO:0000313" key="1">
    <source>
        <dbReference type="EMBL" id="MDG0867381.1"/>
    </source>
</evidence>
<dbReference type="RefSeq" id="WP_342825695.1">
    <property type="nucleotide sequence ID" value="NZ_CP046146.1"/>
</dbReference>
<evidence type="ECO:0000313" key="2">
    <source>
        <dbReference type="EMBL" id="WFG40237.1"/>
    </source>
</evidence>
<gene>
    <name evidence="1" type="ORF">GKO46_09900</name>
    <name evidence="2" type="ORF">GKO48_11640</name>
</gene>
<evidence type="ECO:0008006" key="5">
    <source>
        <dbReference type="Google" id="ProtNLM"/>
    </source>
</evidence>
<dbReference type="SUPFAM" id="SSF48239">
    <property type="entry name" value="Terpenoid cyclases/Protein prenyltransferases"/>
    <property type="match status" value="1"/>
</dbReference>